<protein>
    <submittedName>
        <fullName evidence="2">Uncharacterized protein</fullName>
    </submittedName>
</protein>
<evidence type="ECO:0000313" key="2">
    <source>
        <dbReference type="EMBL" id="KCZ52152.1"/>
    </source>
</evidence>
<dbReference type="Proteomes" id="UP000027037">
    <property type="component" value="Unassembled WGS sequence"/>
</dbReference>
<comment type="caution">
    <text evidence="2">The sequence shown here is derived from an EMBL/GenBank/DDBJ whole genome shotgun (WGS) entry which is preliminary data.</text>
</comment>
<evidence type="ECO:0000256" key="1">
    <source>
        <dbReference type="SAM" id="Phobius"/>
    </source>
</evidence>
<organism evidence="2 3">
    <name type="scientific">Hyphomonas beringensis</name>
    <dbReference type="NCBI Taxonomy" id="1280946"/>
    <lineage>
        <taxon>Bacteria</taxon>
        <taxon>Pseudomonadati</taxon>
        <taxon>Pseudomonadota</taxon>
        <taxon>Alphaproteobacteria</taxon>
        <taxon>Hyphomonadales</taxon>
        <taxon>Hyphomonadaceae</taxon>
        <taxon>Hyphomonas</taxon>
    </lineage>
</organism>
<name>A0A062U1L3_9PROT</name>
<keyword evidence="1" id="KW-0812">Transmembrane</keyword>
<keyword evidence="1" id="KW-1133">Transmembrane helix</keyword>
<sequence>MMLVEAIVITRLFVIVFPVLLFLTSFTHNELAVGHTHMIMWQSAKPECLLIGVMAKSAIRPQWKQLQTLQKTDADH</sequence>
<proteinExistence type="predicted"/>
<gene>
    <name evidence="2" type="ORF">HY29_18245</name>
</gene>
<dbReference type="AlphaFoldDB" id="A0A062U1L3"/>
<dbReference type="EMBL" id="AWFF01000071">
    <property type="protein sequence ID" value="KCZ52152.1"/>
    <property type="molecule type" value="Genomic_DNA"/>
</dbReference>
<accession>A0A062U1L3</accession>
<keyword evidence="1" id="KW-0472">Membrane</keyword>
<dbReference type="STRING" id="1280946.HY29_18245"/>
<feature type="transmembrane region" description="Helical" evidence="1">
    <location>
        <begin position="6"/>
        <end position="26"/>
    </location>
</feature>
<evidence type="ECO:0000313" key="3">
    <source>
        <dbReference type="Proteomes" id="UP000027037"/>
    </source>
</evidence>
<dbReference type="PATRIC" id="fig|1280946.3.peg.3061"/>
<keyword evidence="3" id="KW-1185">Reference proteome</keyword>
<reference evidence="2 3" key="1">
    <citation type="journal article" date="2014" name="Antonie Van Leeuwenhoek">
        <title>Hyphomonas beringensis sp. nov. and Hyphomonas chukchiensis sp. nov., isolated from surface seawater of the Bering Sea and Chukchi Sea.</title>
        <authorList>
            <person name="Li C."/>
            <person name="Lai Q."/>
            <person name="Li G."/>
            <person name="Dong C."/>
            <person name="Wang J."/>
            <person name="Liao Y."/>
            <person name="Shao Z."/>
        </authorList>
    </citation>
    <scope>NUCLEOTIDE SEQUENCE [LARGE SCALE GENOMIC DNA]</scope>
    <source>
        <strain evidence="2 3">25B14_1</strain>
    </source>
</reference>